<dbReference type="Proteomes" id="UP001059672">
    <property type="component" value="Chromosome"/>
</dbReference>
<dbReference type="InterPro" id="IPR011990">
    <property type="entry name" value="TPR-like_helical_dom_sf"/>
</dbReference>
<dbReference type="SUPFAM" id="SSF48452">
    <property type="entry name" value="TPR-like"/>
    <property type="match status" value="1"/>
</dbReference>
<dbReference type="InterPro" id="IPR020011">
    <property type="entry name" value="FimV_C"/>
</dbReference>
<feature type="domain" description="FimV N-terminal" evidence="3">
    <location>
        <begin position="5"/>
        <end position="111"/>
    </location>
</feature>
<gene>
    <name evidence="4" type="ORF">KDW96_20185</name>
</gene>
<name>A0ABY5HC86_9PSED</name>
<evidence type="ECO:0000313" key="5">
    <source>
        <dbReference type="Proteomes" id="UP001059672"/>
    </source>
</evidence>
<dbReference type="EMBL" id="CP073346">
    <property type="protein sequence ID" value="UTW09973.1"/>
    <property type="molecule type" value="Genomic_DNA"/>
</dbReference>
<feature type="region of interest" description="Disordered" evidence="2">
    <location>
        <begin position="221"/>
        <end position="244"/>
    </location>
</feature>
<evidence type="ECO:0000313" key="4">
    <source>
        <dbReference type="EMBL" id="UTW09973.1"/>
    </source>
</evidence>
<evidence type="ECO:0000259" key="3">
    <source>
        <dbReference type="Pfam" id="PF25800"/>
    </source>
</evidence>
<dbReference type="NCBIfam" id="TIGR03504">
    <property type="entry name" value="FimV_Cterm"/>
    <property type="match status" value="1"/>
</dbReference>
<reference evidence="4" key="1">
    <citation type="submission" date="2021-04" db="EMBL/GenBank/DDBJ databases">
        <title>Oceanospirillales bacteria with DddD are important DMSP degraders in coastal seawater.</title>
        <authorList>
            <person name="Liu J."/>
        </authorList>
    </citation>
    <scope>NUCLEOTIDE SEQUENCE</scope>
    <source>
        <strain evidence="4">D13-4</strain>
    </source>
</reference>
<dbReference type="Gene3D" id="3.10.350.10">
    <property type="entry name" value="LysM domain"/>
    <property type="match status" value="1"/>
</dbReference>
<sequence>MVPALGLGEITLHSALNQPLEADIELLEVDDLGADDLKVRLAPAEVFSRSGVDRLYFLNDLRFTPLLRGGSGVIRVRSNQPVREPYLNFIVEVARPNGRLLREYTLLLDPPGSSAYRTVAVAPAAPVTRVRAKLDVASAVPSASRPKPAASLDARYQVVRGDSLWKIAARLRTEGSQASQQALMDEIHALNPQAFAGGDANRLLANVELLLPDSAAAVQQTRTADAAPEPAVESQVATAAEAPASEPLDPQIELILQTQRRVEQELAAQAAETLQLQQQLAEAQAQVQQLQAQMDSKDQQLAVLQAQLADAGQLSQAQPVVAPQTAEAPVLAESGAPDAIQGRNWVGAGFAALLLLLASIAGLLWRSSRRHAEKVAEAQTKLEPQVVAMDADEDTDLSPAVQQPKVARQKPQVQVPAAAPVRQAPAADALEGVDIYIAYGRFGEAAAVLRDALDAQPERNDLRFRLMEVLAQQGDVQGFAEQEAIFREDGDSASSVDELKTRYPQLGTEPAIDALEDAVLDFEDAPVPAKSSAPVSSAEELEDFQLNLDDLSLDADWDLVTPFESPASKKAAADDEQKAQIDDAPRLGSPFAGSMLVEEAPAEDWSQDELDENFRSQPQVSDSPLMLELDHLASDPENLTKLNLALAYIEQGSLESALDILNEVISEGDEAQKQQALELLAKIA</sequence>
<dbReference type="InterPro" id="IPR036779">
    <property type="entry name" value="LysM_dom_sf"/>
</dbReference>
<dbReference type="Pfam" id="PF25800">
    <property type="entry name" value="FimV_N"/>
    <property type="match status" value="1"/>
</dbReference>
<proteinExistence type="predicted"/>
<evidence type="ECO:0000256" key="2">
    <source>
        <dbReference type="SAM" id="MobiDB-lite"/>
    </source>
</evidence>
<keyword evidence="5" id="KW-1185">Reference proteome</keyword>
<keyword evidence="1" id="KW-0175">Coiled coil</keyword>
<dbReference type="CDD" id="cd00118">
    <property type="entry name" value="LysM"/>
    <property type="match status" value="1"/>
</dbReference>
<evidence type="ECO:0000256" key="1">
    <source>
        <dbReference type="SAM" id="Coils"/>
    </source>
</evidence>
<accession>A0ABY5HC86</accession>
<dbReference type="Gene3D" id="1.20.58.2200">
    <property type="match status" value="1"/>
</dbReference>
<feature type="coiled-coil region" evidence="1">
    <location>
        <begin position="266"/>
        <end position="307"/>
    </location>
</feature>
<dbReference type="InterPro" id="IPR018392">
    <property type="entry name" value="LysM"/>
</dbReference>
<dbReference type="InterPro" id="IPR038440">
    <property type="entry name" value="FimV_C_sf"/>
</dbReference>
<organism evidence="4 5">
    <name type="scientific">Pseudomonas benzenivorans</name>
    <dbReference type="NCBI Taxonomy" id="556533"/>
    <lineage>
        <taxon>Bacteria</taxon>
        <taxon>Pseudomonadati</taxon>
        <taxon>Pseudomonadota</taxon>
        <taxon>Gammaproteobacteria</taxon>
        <taxon>Pseudomonadales</taxon>
        <taxon>Pseudomonadaceae</taxon>
        <taxon>Pseudomonas</taxon>
    </lineage>
</organism>
<protein>
    <submittedName>
        <fullName evidence="4">FimV family protein</fullName>
    </submittedName>
</protein>
<dbReference type="InterPro" id="IPR057840">
    <property type="entry name" value="FimV_N"/>
</dbReference>